<geneLocation type="plasmid" evidence="1 2">
    <name>pZM22-2</name>
</geneLocation>
<dbReference type="EMBL" id="CP125949">
    <property type="protein sequence ID" value="WHS68085.1"/>
    <property type="molecule type" value="Genomic_DNA"/>
</dbReference>
<accession>A0ABY8SZ87</accession>
<dbReference type="Proteomes" id="UP001240697">
    <property type="component" value="Plasmid pZM22-2"/>
</dbReference>
<sequence length="145" mass="15848">MAALNLPSSTGTGDWHFVQTFERERQHRSRSFISGAGCLTDTTGLLGDAGIYEASELLRTLGIKFEGDTAYAANHARACADLVLAAVMRGLSPDFVRLDDWMPRESDKQAVYDLIDRALPRMDAMQAEVVRVWQGKQGGGVANES</sequence>
<keyword evidence="1" id="KW-0614">Plasmid</keyword>
<evidence type="ECO:0000313" key="1">
    <source>
        <dbReference type="EMBL" id="WHS68085.1"/>
    </source>
</evidence>
<proteinExistence type="predicted"/>
<protein>
    <submittedName>
        <fullName evidence="1">Uncharacterized protein</fullName>
    </submittedName>
</protein>
<organism evidence="1 2">
    <name type="scientific">Comamonas resistens</name>
    <dbReference type="NCBI Taxonomy" id="3046670"/>
    <lineage>
        <taxon>Bacteria</taxon>
        <taxon>Pseudomonadati</taxon>
        <taxon>Pseudomonadota</taxon>
        <taxon>Betaproteobacteria</taxon>
        <taxon>Burkholderiales</taxon>
        <taxon>Comamonadaceae</taxon>
        <taxon>Comamonas</taxon>
    </lineage>
</organism>
<gene>
    <name evidence="1" type="ORF">QMY55_24755</name>
</gene>
<name>A0ABY8SZ87_9BURK</name>
<dbReference type="RefSeq" id="WP_200405916.1">
    <property type="nucleotide sequence ID" value="NZ_CP125949.1"/>
</dbReference>
<evidence type="ECO:0000313" key="2">
    <source>
        <dbReference type="Proteomes" id="UP001240697"/>
    </source>
</evidence>
<reference evidence="1 2" key="1">
    <citation type="submission" date="2023-05" db="EMBL/GenBank/DDBJ databases">
        <authorList>
            <person name="Yin Y."/>
            <person name="Lu Z."/>
        </authorList>
    </citation>
    <scope>NUCLEOTIDE SEQUENCE [LARGE SCALE GENOMIC DNA]</scope>
    <source>
        <strain evidence="1 2">ZM22</strain>
        <plasmid evidence="1 2">pZM22-2</plasmid>
    </source>
</reference>
<keyword evidence="2" id="KW-1185">Reference proteome</keyword>